<feature type="domain" description="Tetrapyrrole methylase" evidence="8">
    <location>
        <begin position="6"/>
        <end position="211"/>
    </location>
</feature>
<dbReference type="InterPro" id="IPR006362">
    <property type="entry name" value="Cbl_synth_CobM/CibF"/>
</dbReference>
<keyword evidence="4 7" id="KW-0489">Methyltransferase</keyword>
<dbReference type="PROSITE" id="PS00840">
    <property type="entry name" value="SUMT_2"/>
    <property type="match status" value="1"/>
</dbReference>
<dbReference type="CDD" id="cd11641">
    <property type="entry name" value="Precorrin-4_C11-MT"/>
    <property type="match status" value="1"/>
</dbReference>
<dbReference type="InterPro" id="IPR014777">
    <property type="entry name" value="4pyrrole_Mease_sub1"/>
</dbReference>
<keyword evidence="5 7" id="KW-0808">Transferase</keyword>
<dbReference type="GO" id="GO:0032259">
    <property type="term" value="P:methylation"/>
    <property type="evidence" value="ECO:0007669"/>
    <property type="project" value="UniProtKB-KW"/>
</dbReference>
<dbReference type="HOGENOM" id="CLU_011276_7_1_0"/>
<evidence type="ECO:0000256" key="4">
    <source>
        <dbReference type="ARBA" id="ARBA00022603"/>
    </source>
</evidence>
<dbReference type="Gene3D" id="3.40.1010.10">
    <property type="entry name" value="Cobalt-precorrin-4 Transmethylase, Domain 1"/>
    <property type="match status" value="1"/>
</dbReference>
<evidence type="ECO:0000256" key="7">
    <source>
        <dbReference type="RuleBase" id="RU003960"/>
    </source>
</evidence>
<dbReference type="PaxDb" id="584708-Apau_0156"/>
<keyword evidence="10" id="KW-1185">Reference proteome</keyword>
<evidence type="ECO:0000256" key="6">
    <source>
        <dbReference type="ARBA" id="ARBA00022691"/>
    </source>
</evidence>
<gene>
    <name evidence="9" type="ORF">Apau_0156</name>
</gene>
<evidence type="ECO:0000256" key="2">
    <source>
        <dbReference type="ARBA" id="ARBA00005879"/>
    </source>
</evidence>
<name>E3CWT8_9BACT</name>
<evidence type="ECO:0000313" key="10">
    <source>
        <dbReference type="Proteomes" id="UP000005096"/>
    </source>
</evidence>
<dbReference type="InterPro" id="IPR050161">
    <property type="entry name" value="Siro_Cobalamin_biosynth"/>
</dbReference>
<evidence type="ECO:0000256" key="3">
    <source>
        <dbReference type="ARBA" id="ARBA00022573"/>
    </source>
</evidence>
<dbReference type="EC" id="2.1.1.133" evidence="9"/>
<dbReference type="PROSITE" id="PS00839">
    <property type="entry name" value="SUMT_1"/>
    <property type="match status" value="1"/>
</dbReference>
<dbReference type="STRING" id="584708.Apau_0156"/>
<dbReference type="PANTHER" id="PTHR45790">
    <property type="entry name" value="SIROHEME SYNTHASE-RELATED"/>
    <property type="match status" value="1"/>
</dbReference>
<reference evidence="9 10" key="1">
    <citation type="journal article" date="2010" name="Stand. Genomic Sci.">
        <title>Non-contiguous finished genome sequence of Aminomonas paucivorans type strain (GLU-3).</title>
        <authorList>
            <person name="Pitluck S."/>
            <person name="Yasawong M."/>
            <person name="Held B."/>
            <person name="Lapidus A."/>
            <person name="Nolan M."/>
            <person name="Copeland A."/>
            <person name="Lucas S."/>
            <person name="Del Rio T.G."/>
            <person name="Tice H."/>
            <person name="Cheng J.F."/>
            <person name="Chertkov O."/>
            <person name="Goodwin L."/>
            <person name="Tapia R."/>
            <person name="Han C."/>
            <person name="Liolios K."/>
            <person name="Ivanova N."/>
            <person name="Mavromatis K."/>
            <person name="Ovchinnikova G."/>
            <person name="Pati A."/>
            <person name="Chen A."/>
            <person name="Palaniappan K."/>
            <person name="Land M."/>
            <person name="Hauser L."/>
            <person name="Chang Y.J."/>
            <person name="Jeffries C.D."/>
            <person name="Pukall R."/>
            <person name="Spring S."/>
            <person name="Rohde M."/>
            <person name="Sikorski J."/>
            <person name="Goker M."/>
            <person name="Woyke T."/>
            <person name="Bristow J."/>
            <person name="Eisen J.A."/>
            <person name="Markowitz V."/>
            <person name="Hugenholtz P."/>
            <person name="Kyrpides N.C."/>
            <person name="Klenk H.P."/>
        </authorList>
    </citation>
    <scope>NUCLEOTIDE SEQUENCE [LARGE SCALE GENOMIC DNA]</scope>
    <source>
        <strain evidence="9 10">DSM 12260</strain>
    </source>
</reference>
<dbReference type="RefSeq" id="WP_006299737.1">
    <property type="nucleotide sequence ID" value="NZ_CM001022.1"/>
</dbReference>
<sequence length="257" mass="27399">MKEPCIHIVGAGPGDPELLTLKGRRLLEEADLVLYAGSLVNREILACCRENARLADSAPLSLEEQVDLLTEAARDGKRVVRLHTGDPSLYGAIGEQIRLLEDRGIRVRIVPGVSSLQGAAAALGVEYTVPGGTQTLICTRAPGRTPVREEESLTALAATGATLAVFLSAEHAAAVTASCLKGGLSPDTPAAWVYRATWPDQRVGRTTLENLAASLEEAGIRRHALLVIGRCLDPGDARSLLYHPAFAHGHRRGEEPR</sequence>
<keyword evidence="6" id="KW-0949">S-adenosyl-L-methionine</keyword>
<evidence type="ECO:0000256" key="5">
    <source>
        <dbReference type="ARBA" id="ARBA00022679"/>
    </source>
</evidence>
<dbReference type="NCBIfam" id="TIGR01465">
    <property type="entry name" value="cobM_cbiF"/>
    <property type="match status" value="1"/>
</dbReference>
<dbReference type="PANTHER" id="PTHR45790:SF4">
    <property type="entry name" value="COBALT-PRECORRIN-4 C(11)-METHYLTRANSFERASE"/>
    <property type="match status" value="1"/>
</dbReference>
<dbReference type="InterPro" id="IPR035996">
    <property type="entry name" value="4pyrrol_Methylase_sf"/>
</dbReference>
<dbReference type="Pfam" id="PF00590">
    <property type="entry name" value="TP_methylase"/>
    <property type="match status" value="1"/>
</dbReference>
<dbReference type="UniPathway" id="UPA00148"/>
<keyword evidence="3" id="KW-0169">Cobalamin biosynthesis</keyword>
<dbReference type="AlphaFoldDB" id="E3CWT8"/>
<dbReference type="GO" id="GO:0046026">
    <property type="term" value="F:precorrin-4 C11-methyltransferase activity"/>
    <property type="evidence" value="ECO:0007669"/>
    <property type="project" value="UniProtKB-EC"/>
</dbReference>
<dbReference type="InterPro" id="IPR003043">
    <property type="entry name" value="Uropor_MeTrfase_CS"/>
</dbReference>
<evidence type="ECO:0000259" key="8">
    <source>
        <dbReference type="Pfam" id="PF00590"/>
    </source>
</evidence>
<accession>E3CWT8</accession>
<evidence type="ECO:0000313" key="9">
    <source>
        <dbReference type="EMBL" id="EFQ22593.1"/>
    </source>
</evidence>
<dbReference type="OrthoDB" id="9815856at2"/>
<dbReference type="SUPFAM" id="SSF53790">
    <property type="entry name" value="Tetrapyrrole methylase"/>
    <property type="match status" value="1"/>
</dbReference>
<dbReference type="Proteomes" id="UP000005096">
    <property type="component" value="Chromosome"/>
</dbReference>
<evidence type="ECO:0000256" key="1">
    <source>
        <dbReference type="ARBA" id="ARBA00004953"/>
    </source>
</evidence>
<dbReference type="EMBL" id="CM001022">
    <property type="protein sequence ID" value="EFQ22593.1"/>
    <property type="molecule type" value="Genomic_DNA"/>
</dbReference>
<comment type="similarity">
    <text evidence="2 7">Belongs to the precorrin methyltransferase family.</text>
</comment>
<dbReference type="GO" id="GO:0009236">
    <property type="term" value="P:cobalamin biosynthetic process"/>
    <property type="evidence" value="ECO:0007669"/>
    <property type="project" value="UniProtKB-UniPathway"/>
</dbReference>
<dbReference type="Gene3D" id="3.30.950.10">
    <property type="entry name" value="Methyltransferase, Cobalt-precorrin-4 Transmethylase, Domain 2"/>
    <property type="match status" value="1"/>
</dbReference>
<proteinExistence type="inferred from homology"/>
<organism evidence="9 10">
    <name type="scientific">Aminomonas paucivorans DSM 12260</name>
    <dbReference type="NCBI Taxonomy" id="584708"/>
    <lineage>
        <taxon>Bacteria</taxon>
        <taxon>Thermotogati</taxon>
        <taxon>Synergistota</taxon>
        <taxon>Synergistia</taxon>
        <taxon>Synergistales</taxon>
        <taxon>Synergistaceae</taxon>
        <taxon>Aminomonas</taxon>
    </lineage>
</organism>
<comment type="pathway">
    <text evidence="1">Cofactor biosynthesis; adenosylcobalamin biosynthesis.</text>
</comment>
<dbReference type="eggNOG" id="COG2875">
    <property type="taxonomic scope" value="Bacteria"/>
</dbReference>
<dbReference type="InterPro" id="IPR000878">
    <property type="entry name" value="4pyrrol_Mease"/>
</dbReference>
<protein>
    <submittedName>
        <fullName evidence="9">Precorrin-4 C11-methyltransferase</fullName>
        <ecNumber evidence="9">2.1.1.133</ecNumber>
    </submittedName>
</protein>
<dbReference type="InterPro" id="IPR014776">
    <property type="entry name" value="4pyrrole_Mease_sub2"/>
</dbReference>